<reference evidence="2 3" key="1">
    <citation type="submission" date="2019-03" db="EMBL/GenBank/DDBJ databases">
        <title>Genomic Encyclopedia of Type Strains, Phase IV (KMG-IV): sequencing the most valuable type-strain genomes for metagenomic binning, comparative biology and taxonomic classification.</title>
        <authorList>
            <person name="Goeker M."/>
        </authorList>
    </citation>
    <scope>NUCLEOTIDE SEQUENCE [LARGE SCALE GENOMIC DNA]</scope>
    <source>
        <strain evidence="2 3">DSM 45934</strain>
    </source>
</reference>
<evidence type="ECO:0000259" key="1">
    <source>
        <dbReference type="Pfam" id="PF06722"/>
    </source>
</evidence>
<evidence type="ECO:0000313" key="3">
    <source>
        <dbReference type="Proteomes" id="UP000295680"/>
    </source>
</evidence>
<protein>
    <submittedName>
        <fullName evidence="2">MGT family glycosyltransferase</fullName>
    </submittedName>
</protein>
<sequence>MNSVGMVSAYYHTGPTLPSTAELNKTHTVSWVRILFSFVGGRGHFEPLVPLAGAAAAAGHTIHVTCQRSMVPSVQRAGFAATESGPDYSGDGKRLPLIVPDRQKEDDDLRNGFARRAARLRAKDVLKLSARWRPDVIVCDEFDFGAMIAASVLGLPHVTVEVSAAGSFIRPSVVASALDEVRAEHGLPSDPELAMLSEHLWLSPFPPGFRDPAFGMPANGHRYRTRDTVQAKPEQPTIYFTLGTIFNTESGDLFARGLAGLRELPVDLVVTVGDMIDPAEFGPQPAHVRVERFIPQDEVLPTCSMVVSHGGSGSLYGALLHGLPSVLVPMGADQLLNGPRAEAVGIARVLHAVTATAEDFREAAADVLETPSYRRAAEGLRDEIAELPPAPYAMSLIERLG</sequence>
<dbReference type="GO" id="GO:0016758">
    <property type="term" value="F:hexosyltransferase activity"/>
    <property type="evidence" value="ECO:0007669"/>
    <property type="project" value="UniProtKB-ARBA"/>
</dbReference>
<comment type="caution">
    <text evidence="2">The sequence shown here is derived from an EMBL/GenBank/DDBJ whole genome shotgun (WGS) entry which is preliminary data.</text>
</comment>
<dbReference type="PANTHER" id="PTHR48050:SF13">
    <property type="entry name" value="STEROL 3-BETA-GLUCOSYLTRANSFERASE UGT80A2"/>
    <property type="match status" value="1"/>
</dbReference>
<dbReference type="InterPro" id="IPR002213">
    <property type="entry name" value="UDP_glucos_trans"/>
</dbReference>
<dbReference type="FunFam" id="3.40.50.2000:FF:000072">
    <property type="entry name" value="Glycosyl transferase"/>
    <property type="match status" value="1"/>
</dbReference>
<dbReference type="InterPro" id="IPR010610">
    <property type="entry name" value="EryCIII-like_C"/>
</dbReference>
<dbReference type="Gene3D" id="3.40.50.2000">
    <property type="entry name" value="Glycogen Phosphorylase B"/>
    <property type="match status" value="2"/>
</dbReference>
<dbReference type="Pfam" id="PF06722">
    <property type="entry name" value="EryCIII-like_C"/>
    <property type="match status" value="1"/>
</dbReference>
<dbReference type="InterPro" id="IPR050426">
    <property type="entry name" value="Glycosyltransferase_28"/>
</dbReference>
<feature type="domain" description="Erythromycin biosynthesis protein CIII-like C-terminal" evidence="1">
    <location>
        <begin position="267"/>
        <end position="388"/>
    </location>
</feature>
<dbReference type="CDD" id="cd03784">
    <property type="entry name" value="GT1_Gtf-like"/>
    <property type="match status" value="1"/>
</dbReference>
<gene>
    <name evidence="2" type="ORF">EV192_102798</name>
</gene>
<dbReference type="AlphaFoldDB" id="A0A4R2JZD2"/>
<accession>A0A4R2JZD2</accession>
<dbReference type="EMBL" id="SLWS01000002">
    <property type="protein sequence ID" value="TCO62659.1"/>
    <property type="molecule type" value="Genomic_DNA"/>
</dbReference>
<dbReference type="Proteomes" id="UP000295680">
    <property type="component" value="Unassembled WGS sequence"/>
</dbReference>
<keyword evidence="3" id="KW-1185">Reference proteome</keyword>
<dbReference type="PANTHER" id="PTHR48050">
    <property type="entry name" value="STEROL 3-BETA-GLUCOSYLTRANSFERASE"/>
    <property type="match status" value="1"/>
</dbReference>
<organism evidence="2 3">
    <name type="scientific">Actinocrispum wychmicini</name>
    <dbReference type="NCBI Taxonomy" id="1213861"/>
    <lineage>
        <taxon>Bacteria</taxon>
        <taxon>Bacillati</taxon>
        <taxon>Actinomycetota</taxon>
        <taxon>Actinomycetes</taxon>
        <taxon>Pseudonocardiales</taxon>
        <taxon>Pseudonocardiaceae</taxon>
        <taxon>Actinocrispum</taxon>
    </lineage>
</organism>
<evidence type="ECO:0000313" key="2">
    <source>
        <dbReference type="EMBL" id="TCO62659.1"/>
    </source>
</evidence>
<dbReference type="GO" id="GO:0008194">
    <property type="term" value="F:UDP-glycosyltransferase activity"/>
    <property type="evidence" value="ECO:0007669"/>
    <property type="project" value="InterPro"/>
</dbReference>
<dbReference type="GO" id="GO:0017000">
    <property type="term" value="P:antibiotic biosynthetic process"/>
    <property type="evidence" value="ECO:0007669"/>
    <property type="project" value="UniProtKB-ARBA"/>
</dbReference>
<keyword evidence="2" id="KW-0808">Transferase</keyword>
<proteinExistence type="predicted"/>
<name>A0A4R2JZD2_9PSEU</name>
<dbReference type="SUPFAM" id="SSF53756">
    <property type="entry name" value="UDP-Glycosyltransferase/glycogen phosphorylase"/>
    <property type="match status" value="1"/>
</dbReference>